<keyword evidence="2" id="KW-0812">Transmembrane</keyword>
<gene>
    <name evidence="3" type="ORF">Q9L42_007970</name>
</gene>
<evidence type="ECO:0000313" key="3">
    <source>
        <dbReference type="EMBL" id="XBS22048.1"/>
    </source>
</evidence>
<protein>
    <submittedName>
        <fullName evidence="3">Uncharacterized protein</fullName>
    </submittedName>
</protein>
<dbReference type="KEGG" id="mech:Q9L42_007970"/>
<keyword evidence="2" id="KW-1133">Transmembrane helix</keyword>
<proteinExistence type="predicted"/>
<organism evidence="3 4">
    <name type="scientific">Methylomarinum roseum</name>
    <dbReference type="NCBI Taxonomy" id="3067653"/>
    <lineage>
        <taxon>Bacteria</taxon>
        <taxon>Pseudomonadati</taxon>
        <taxon>Pseudomonadota</taxon>
        <taxon>Gammaproteobacteria</taxon>
        <taxon>Methylococcales</taxon>
        <taxon>Methylococcaceae</taxon>
        <taxon>Methylomarinum</taxon>
    </lineage>
</organism>
<feature type="transmembrane region" description="Helical" evidence="2">
    <location>
        <begin position="161"/>
        <end position="180"/>
    </location>
</feature>
<name>A0AAU7NYI8_9GAMM</name>
<evidence type="ECO:0000313" key="4">
    <source>
        <dbReference type="Proteomes" id="UP001225378"/>
    </source>
</evidence>
<reference evidence="3 4" key="1">
    <citation type="journal article" date="2024" name="Microbiology">
        <title>Methylomarinum rosea sp. nov., a novel halophilic methanotrophic bacterium from the hypersaline Lake Elton.</title>
        <authorList>
            <person name="Suleimanov R.Z."/>
            <person name="Oshkin I.Y."/>
            <person name="Danilova O.V."/>
            <person name="Suzina N.E."/>
            <person name="Dedysh S.N."/>
        </authorList>
    </citation>
    <scope>NUCLEOTIDE SEQUENCE [LARGE SCALE GENOMIC DNA]</scope>
    <source>
        <strain evidence="3 4">Ch1-1</strain>
    </source>
</reference>
<evidence type="ECO:0000256" key="2">
    <source>
        <dbReference type="SAM" id="Phobius"/>
    </source>
</evidence>
<keyword evidence="4" id="KW-1185">Reference proteome</keyword>
<feature type="coiled-coil region" evidence="1">
    <location>
        <begin position="55"/>
        <end position="127"/>
    </location>
</feature>
<evidence type="ECO:0000256" key="1">
    <source>
        <dbReference type="SAM" id="Coils"/>
    </source>
</evidence>
<dbReference type="AlphaFoldDB" id="A0AAU7NYI8"/>
<feature type="transmembrane region" description="Helical" evidence="2">
    <location>
        <begin position="32"/>
        <end position="54"/>
    </location>
</feature>
<accession>A0AAU7NYI8</accession>
<keyword evidence="2" id="KW-0472">Membrane</keyword>
<dbReference type="Proteomes" id="UP001225378">
    <property type="component" value="Chromosome"/>
</dbReference>
<sequence>MFKFLPGILLIQLVTSVMVVTAINWSEDVQLTAVIVLFCLITGLLAAFWFAYIARDLYKNDLQKMQEQYAREREKLLLNAEREKADIVAERSKLQERHARERERILLDAEREKAGIALESYRNLEKEIRKAHGKANLKVGAAFAVAAAAGGVMIFSQLITVGMMVLIASGSGLAGYLARARHERLSRNKRLSADEVRLLESQSVISSQRERKR</sequence>
<feature type="transmembrane region" description="Helical" evidence="2">
    <location>
        <begin position="135"/>
        <end position="155"/>
    </location>
</feature>
<dbReference type="RefSeq" id="WP_305908975.1">
    <property type="nucleotide sequence ID" value="NZ_CP157743.1"/>
</dbReference>
<keyword evidence="1" id="KW-0175">Coiled coil</keyword>
<dbReference type="EMBL" id="CP157743">
    <property type="protein sequence ID" value="XBS22048.1"/>
    <property type="molecule type" value="Genomic_DNA"/>
</dbReference>